<dbReference type="AlphaFoldDB" id="A0A0F9B8V5"/>
<feature type="non-terminal residue" evidence="1">
    <location>
        <position position="1"/>
    </location>
</feature>
<evidence type="ECO:0000313" key="1">
    <source>
        <dbReference type="EMBL" id="KKK87129.1"/>
    </source>
</evidence>
<protein>
    <recommendedName>
        <fullName evidence="2">RRXRR domain-containing protein</fullName>
    </recommendedName>
</protein>
<sequence>MRTNRKQLRNKDRIPPSTKARWDWKLRICKYFAKYYPIKTYVVEDVSAKTRKGQRQWNVSFSPLEVGKNWFYSELRKMGEVKLVKGYETKKERDRLGLKKIKNKLSDSWHAHCVDSWCLANMWIGGHTEPDNKNILHLTPLKFRRRQLHMLQSAKGGIRRRHGGTMSEGFKRGSRVRHPEYGICYVGGARKGRISLHNLETGGRLTQYAKPEDCTFLAYCSWRSRRTKG</sequence>
<proteinExistence type="predicted"/>
<reference evidence="1" key="1">
    <citation type="journal article" date="2015" name="Nature">
        <title>Complex archaea that bridge the gap between prokaryotes and eukaryotes.</title>
        <authorList>
            <person name="Spang A."/>
            <person name="Saw J.H."/>
            <person name="Jorgensen S.L."/>
            <person name="Zaremba-Niedzwiedzka K."/>
            <person name="Martijn J."/>
            <person name="Lind A.E."/>
            <person name="van Eijk R."/>
            <person name="Schleper C."/>
            <person name="Guy L."/>
            <person name="Ettema T.J."/>
        </authorList>
    </citation>
    <scope>NUCLEOTIDE SEQUENCE</scope>
</reference>
<comment type="caution">
    <text evidence="1">The sequence shown here is derived from an EMBL/GenBank/DDBJ whole genome shotgun (WGS) entry which is preliminary data.</text>
</comment>
<dbReference type="EMBL" id="LAZR01050540">
    <property type="protein sequence ID" value="KKK87129.1"/>
    <property type="molecule type" value="Genomic_DNA"/>
</dbReference>
<gene>
    <name evidence="1" type="ORF">LCGC14_2756310</name>
</gene>
<name>A0A0F9B8V5_9ZZZZ</name>
<organism evidence="1">
    <name type="scientific">marine sediment metagenome</name>
    <dbReference type="NCBI Taxonomy" id="412755"/>
    <lineage>
        <taxon>unclassified sequences</taxon>
        <taxon>metagenomes</taxon>
        <taxon>ecological metagenomes</taxon>
    </lineage>
</organism>
<accession>A0A0F9B8V5</accession>
<evidence type="ECO:0008006" key="2">
    <source>
        <dbReference type="Google" id="ProtNLM"/>
    </source>
</evidence>